<comment type="subunit">
    <text evidence="17">Homotetramer.</text>
</comment>
<evidence type="ECO:0000256" key="19">
    <source>
        <dbReference type="SAM" id="MobiDB-lite"/>
    </source>
</evidence>
<evidence type="ECO:0000256" key="13">
    <source>
        <dbReference type="ARBA" id="ARBA00023268"/>
    </source>
</evidence>
<feature type="binding site" evidence="17">
    <location>
        <position position="495"/>
    </location>
    <ligand>
        <name>(6S)-NADPHX</name>
        <dbReference type="ChEBI" id="CHEBI:64076"/>
    </ligand>
</feature>
<comment type="function">
    <text evidence="17">Catalyzes the dehydration of the S-form of NAD(P)HX at the expense of ADP, which is converted to AMP. Together with NAD(P)HX epimerase, which catalyzes the epimerization of the S- and R-forms, the enzyme allows the repair of both epimers of NAD(P)HX, a damaged form of NAD(P)H that is a result of enzymatic or heat-dependent hydration.</text>
</comment>
<feature type="binding site" evidence="17">
    <location>
        <begin position="466"/>
        <end position="470"/>
    </location>
    <ligand>
        <name>AMP</name>
        <dbReference type="ChEBI" id="CHEBI:456215"/>
    </ligand>
</feature>
<evidence type="ECO:0000256" key="5">
    <source>
        <dbReference type="ARBA" id="ARBA00022723"/>
    </source>
</evidence>
<dbReference type="PIRSF" id="PIRSF017184">
    <property type="entry name" value="Nnr"/>
    <property type="match status" value="1"/>
</dbReference>
<dbReference type="Pfam" id="PF03853">
    <property type="entry name" value="YjeF_N"/>
    <property type="match status" value="1"/>
</dbReference>
<feature type="domain" description="YjeF C-terminal" evidence="20">
    <location>
        <begin position="276"/>
        <end position="554"/>
    </location>
</feature>
<feature type="binding site" evidence="17">
    <location>
        <position position="311"/>
    </location>
    <ligand>
        <name>(6S)-NADPHX</name>
        <dbReference type="ChEBI" id="CHEBI:64076"/>
    </ligand>
</feature>
<evidence type="ECO:0000256" key="2">
    <source>
        <dbReference type="ARBA" id="ARBA00000909"/>
    </source>
</evidence>
<dbReference type="PROSITE" id="PS51383">
    <property type="entry name" value="YJEF_C_3"/>
    <property type="match status" value="1"/>
</dbReference>
<evidence type="ECO:0000259" key="21">
    <source>
        <dbReference type="PROSITE" id="PS51385"/>
    </source>
</evidence>
<dbReference type="SUPFAM" id="SSF64153">
    <property type="entry name" value="YjeF N-terminal domain-like"/>
    <property type="match status" value="2"/>
</dbReference>
<dbReference type="InterPro" id="IPR004443">
    <property type="entry name" value="YjeF_N_dom"/>
</dbReference>
<evidence type="ECO:0000313" key="23">
    <source>
        <dbReference type="Proteomes" id="UP001321475"/>
    </source>
</evidence>
<dbReference type="EMBL" id="AP027729">
    <property type="protein sequence ID" value="BDZ41158.1"/>
    <property type="molecule type" value="Genomic_DNA"/>
</dbReference>
<comment type="catalytic activity">
    <reaction evidence="15 17 18">
        <text>(6S)-NADHX + ADP = AMP + phosphate + NADH + H(+)</text>
        <dbReference type="Rhea" id="RHEA:32223"/>
        <dbReference type="ChEBI" id="CHEBI:15378"/>
        <dbReference type="ChEBI" id="CHEBI:43474"/>
        <dbReference type="ChEBI" id="CHEBI:57945"/>
        <dbReference type="ChEBI" id="CHEBI:64074"/>
        <dbReference type="ChEBI" id="CHEBI:456215"/>
        <dbReference type="ChEBI" id="CHEBI:456216"/>
        <dbReference type="EC" id="4.2.1.136"/>
    </reaction>
</comment>
<comment type="similarity">
    <text evidence="17">Belongs to the NnrD/CARKD family.</text>
</comment>
<evidence type="ECO:0000256" key="17">
    <source>
        <dbReference type="HAMAP-Rule" id="MF_01965"/>
    </source>
</evidence>
<keyword evidence="22" id="KW-0418">Kinase</keyword>
<keyword evidence="7 17" id="KW-0067">ATP-binding</keyword>
<keyword evidence="11 18" id="KW-0413">Isomerase</keyword>
<dbReference type="Gene3D" id="3.40.1190.20">
    <property type="match status" value="1"/>
</dbReference>
<evidence type="ECO:0000256" key="3">
    <source>
        <dbReference type="ARBA" id="ARBA00006001"/>
    </source>
</evidence>
<keyword evidence="9 18" id="KW-0630">Potassium</keyword>
<evidence type="ECO:0000256" key="1">
    <source>
        <dbReference type="ARBA" id="ARBA00000013"/>
    </source>
</evidence>
<keyword evidence="5 18" id="KW-0479">Metal-binding</keyword>
<evidence type="ECO:0000256" key="14">
    <source>
        <dbReference type="ARBA" id="ARBA00025153"/>
    </source>
</evidence>
<dbReference type="SUPFAM" id="SSF53613">
    <property type="entry name" value="Ribokinase-like"/>
    <property type="match status" value="1"/>
</dbReference>
<comment type="catalytic activity">
    <reaction evidence="2 18">
        <text>(6R)-NADPHX = (6S)-NADPHX</text>
        <dbReference type="Rhea" id="RHEA:32227"/>
        <dbReference type="ChEBI" id="CHEBI:64076"/>
        <dbReference type="ChEBI" id="CHEBI:64077"/>
        <dbReference type="EC" id="5.1.99.6"/>
    </reaction>
</comment>
<dbReference type="InterPro" id="IPR036652">
    <property type="entry name" value="YjeF_N_dom_sf"/>
</dbReference>
<dbReference type="Pfam" id="PF01256">
    <property type="entry name" value="Carb_kinase"/>
    <property type="match status" value="1"/>
</dbReference>
<dbReference type="PANTHER" id="PTHR12592">
    <property type="entry name" value="ATP-DEPENDENT (S)-NAD(P)H-HYDRATE DEHYDRATASE FAMILY MEMBER"/>
    <property type="match status" value="1"/>
</dbReference>
<keyword evidence="22" id="KW-0808">Transferase</keyword>
<dbReference type="Gene3D" id="3.40.50.10260">
    <property type="entry name" value="YjeF N-terminal domain"/>
    <property type="match status" value="1"/>
</dbReference>
<dbReference type="CDD" id="cd01171">
    <property type="entry name" value="YXKO-related"/>
    <property type="match status" value="1"/>
</dbReference>
<evidence type="ECO:0000256" key="11">
    <source>
        <dbReference type="ARBA" id="ARBA00023235"/>
    </source>
</evidence>
<evidence type="ECO:0000256" key="12">
    <source>
        <dbReference type="ARBA" id="ARBA00023239"/>
    </source>
</evidence>
<evidence type="ECO:0000313" key="22">
    <source>
        <dbReference type="EMBL" id="BDZ41158.1"/>
    </source>
</evidence>
<protein>
    <recommendedName>
        <fullName evidence="17">ADP-dependent (S)-NAD(P)H-hydrate dehydratase</fullName>
        <ecNumber evidence="17">4.2.1.136</ecNumber>
    </recommendedName>
    <alternativeName>
        <fullName evidence="17">ADP-dependent NAD(P)HX dehydratase</fullName>
    </alternativeName>
</protein>
<evidence type="ECO:0000256" key="6">
    <source>
        <dbReference type="ARBA" id="ARBA00022741"/>
    </source>
</evidence>
<dbReference type="InterPro" id="IPR000631">
    <property type="entry name" value="CARKD"/>
</dbReference>
<comment type="cofactor">
    <cofactor evidence="18">
        <name>K(+)</name>
        <dbReference type="ChEBI" id="CHEBI:29103"/>
    </cofactor>
    <text evidence="18">Binds 1 potassium ion per subunit.</text>
</comment>
<dbReference type="PROSITE" id="PS01050">
    <property type="entry name" value="YJEF_C_2"/>
    <property type="match status" value="1"/>
</dbReference>
<evidence type="ECO:0000256" key="15">
    <source>
        <dbReference type="ARBA" id="ARBA00048238"/>
    </source>
</evidence>
<keyword evidence="6 17" id="KW-0547">Nucleotide-binding</keyword>
<name>A0ABN6X8M0_9CELL</name>
<keyword evidence="10 17" id="KW-0520">NAD</keyword>
<feature type="region of interest" description="Disordered" evidence="19">
    <location>
        <begin position="167"/>
        <end position="198"/>
    </location>
</feature>
<comment type="similarity">
    <text evidence="4 18">In the C-terminal section; belongs to the NnrD/CARKD family.</text>
</comment>
<comment type="catalytic activity">
    <reaction evidence="1 18">
        <text>(6R)-NADHX = (6S)-NADHX</text>
        <dbReference type="Rhea" id="RHEA:32215"/>
        <dbReference type="ChEBI" id="CHEBI:64074"/>
        <dbReference type="ChEBI" id="CHEBI:64075"/>
        <dbReference type="EC" id="5.1.99.6"/>
    </reaction>
</comment>
<keyword evidence="23" id="KW-1185">Reference proteome</keyword>
<dbReference type="PROSITE" id="PS51385">
    <property type="entry name" value="YJEF_N"/>
    <property type="match status" value="1"/>
</dbReference>
<dbReference type="PANTHER" id="PTHR12592:SF0">
    <property type="entry name" value="ATP-DEPENDENT (S)-NAD(P)H-HYDRATE DEHYDRATASE"/>
    <property type="match status" value="1"/>
</dbReference>
<dbReference type="RefSeq" id="WP_350227642.1">
    <property type="nucleotide sequence ID" value="NZ_AP027729.1"/>
</dbReference>
<dbReference type="InterPro" id="IPR029056">
    <property type="entry name" value="Ribokinase-like"/>
</dbReference>
<keyword evidence="8 17" id="KW-0521">NADP</keyword>
<keyword evidence="12 17" id="KW-0456">Lyase</keyword>
<feature type="binding site" evidence="17">
    <location>
        <position position="424"/>
    </location>
    <ligand>
        <name>(6S)-NADPHX</name>
        <dbReference type="ChEBI" id="CHEBI:64076"/>
    </ligand>
</feature>
<reference evidence="23" key="1">
    <citation type="journal article" date="2019" name="Int. J. Syst. Evol. Microbiol.">
        <title>The Global Catalogue of Microorganisms (GCM) 10K type strain sequencing project: providing services to taxonomists for standard genome sequencing and annotation.</title>
        <authorList>
            <consortium name="The Broad Institute Genomics Platform"/>
            <consortium name="The Broad Institute Genome Sequencing Center for Infectious Disease"/>
            <person name="Wu L."/>
            <person name="Ma J."/>
        </authorList>
    </citation>
    <scope>NUCLEOTIDE SEQUENCE [LARGE SCALE GENOMIC DNA]</scope>
    <source>
        <strain evidence="23">NBRC 108565</strain>
    </source>
</reference>
<comment type="catalytic activity">
    <reaction evidence="16 17 18">
        <text>(6S)-NADPHX + ADP = AMP + phosphate + NADPH + H(+)</text>
        <dbReference type="Rhea" id="RHEA:32235"/>
        <dbReference type="ChEBI" id="CHEBI:15378"/>
        <dbReference type="ChEBI" id="CHEBI:43474"/>
        <dbReference type="ChEBI" id="CHEBI:57783"/>
        <dbReference type="ChEBI" id="CHEBI:64076"/>
        <dbReference type="ChEBI" id="CHEBI:456215"/>
        <dbReference type="ChEBI" id="CHEBI:456216"/>
        <dbReference type="EC" id="4.2.1.136"/>
    </reaction>
</comment>
<dbReference type="InterPro" id="IPR017953">
    <property type="entry name" value="Carbohydrate_kinase_pred_CS"/>
</dbReference>
<evidence type="ECO:0000256" key="8">
    <source>
        <dbReference type="ARBA" id="ARBA00022857"/>
    </source>
</evidence>
<dbReference type="GO" id="GO:0016301">
    <property type="term" value="F:kinase activity"/>
    <property type="evidence" value="ECO:0007669"/>
    <property type="project" value="UniProtKB-KW"/>
</dbReference>
<comment type="function">
    <text evidence="14 18">Bifunctional enzyme that catalyzes the epimerization of the S- and R-forms of NAD(P)HX and the dehydration of the S-form of NAD(P)HX at the expense of ADP, which is converted to AMP. This allows the repair of both epimers of NAD(P)HX, a damaged form of NAD(P)H that is a result of enzymatic or heat-dependent hydration.</text>
</comment>
<evidence type="ECO:0000256" key="10">
    <source>
        <dbReference type="ARBA" id="ARBA00023027"/>
    </source>
</evidence>
<sequence length="554" mass="55697">MIEAWSAEDVRAAEVPLLESGVPLMEMAAFMLATTSTPALLPTGSGDELDALPGVRVALLVGSGANGGDALQAGVVLLGREADVVAACVSENVHEEALAAYVEAGGRVVDLSAGPSSPDWSSTLADILASDLVLDGLVGIGATGPLRGVAEDLVRSLTGADELARTLESTSTSTGPGPARKGTAIATLGGRPATGKTERPRPVIVAVDTPSGIGVDDGTVEGPVLTADVTLTFGATKPGLLLPPAAHHAGDLHFIDLGLSQSIAEQGAEPALRRLDLKDVADLWPVPGPWDDKYSRGVVGVVAGTPAYPGAAVLATTAAVRTGAGMVRYLGPDAVASSVLAARPEVVPGTGRVQAWAIGPGLPTEGAGDDAGQLALARAALQEAVTPGEHGAVPVVVDAGGLDVVSLLVQDGGPLPAHVVLTPHAGELARLLRSLGERVHRADVEAAPLAHARRAHELTGATVLLKGGVTVVVGPGVPYSQADGSAWMATAGSGDVLTGILGTLLAAFSEEAVEDPELPARLAAAAALVHGVAGVPPTRAVRSPRWTWPARSRR</sequence>
<comment type="similarity">
    <text evidence="3 18">In the N-terminal section; belongs to the NnrE/AIBP family.</text>
</comment>
<dbReference type="HAMAP" id="MF_01965">
    <property type="entry name" value="NADHX_dehydratase"/>
    <property type="match status" value="1"/>
</dbReference>
<dbReference type="PROSITE" id="PS01049">
    <property type="entry name" value="YJEF_C_1"/>
    <property type="match status" value="1"/>
</dbReference>
<evidence type="ECO:0000256" key="18">
    <source>
        <dbReference type="PIRNR" id="PIRNR017184"/>
    </source>
</evidence>
<organism evidence="22 23">
    <name type="scientific">Paraoerskovia sediminicola</name>
    <dbReference type="NCBI Taxonomy" id="1138587"/>
    <lineage>
        <taxon>Bacteria</taxon>
        <taxon>Bacillati</taxon>
        <taxon>Actinomycetota</taxon>
        <taxon>Actinomycetes</taxon>
        <taxon>Micrococcales</taxon>
        <taxon>Cellulomonadaceae</taxon>
        <taxon>Paraoerskovia</taxon>
    </lineage>
</organism>
<evidence type="ECO:0000256" key="7">
    <source>
        <dbReference type="ARBA" id="ARBA00022840"/>
    </source>
</evidence>
<comment type="cofactor">
    <cofactor evidence="17">
        <name>Mg(2+)</name>
        <dbReference type="ChEBI" id="CHEBI:18420"/>
    </cofactor>
</comment>
<keyword evidence="13" id="KW-0511">Multifunctional enzyme</keyword>
<evidence type="ECO:0000256" key="16">
    <source>
        <dbReference type="ARBA" id="ARBA00049209"/>
    </source>
</evidence>
<feature type="binding site" evidence="17">
    <location>
        <position position="361"/>
    </location>
    <ligand>
        <name>(6S)-NADPHX</name>
        <dbReference type="ChEBI" id="CHEBI:64076"/>
    </ligand>
</feature>
<dbReference type="Proteomes" id="UP001321475">
    <property type="component" value="Chromosome"/>
</dbReference>
<dbReference type="InterPro" id="IPR030677">
    <property type="entry name" value="Nnr"/>
</dbReference>
<gene>
    <name evidence="17" type="primary">nnrD</name>
    <name evidence="22" type="ORF">GCM10025865_04570</name>
</gene>
<feature type="domain" description="YjeF N-terminal" evidence="21">
    <location>
        <begin position="10"/>
        <end position="265"/>
    </location>
</feature>
<evidence type="ECO:0000256" key="9">
    <source>
        <dbReference type="ARBA" id="ARBA00022958"/>
    </source>
</evidence>
<proteinExistence type="inferred from homology"/>
<dbReference type="EC" id="4.2.1.136" evidence="17"/>
<accession>A0ABN6X8M0</accession>
<evidence type="ECO:0000256" key="4">
    <source>
        <dbReference type="ARBA" id="ARBA00009524"/>
    </source>
</evidence>
<evidence type="ECO:0000259" key="20">
    <source>
        <dbReference type="PROSITE" id="PS51383"/>
    </source>
</evidence>
<feature type="binding site" evidence="17">
    <location>
        <position position="494"/>
    </location>
    <ligand>
        <name>AMP</name>
        <dbReference type="ChEBI" id="CHEBI:456215"/>
    </ligand>
</feature>